<dbReference type="RefSeq" id="WP_115551825.1">
    <property type="nucleotide sequence ID" value="NZ_CAPHNE010000001.1"/>
</dbReference>
<dbReference type="Pfam" id="PF13439">
    <property type="entry name" value="Glyco_transf_4"/>
    <property type="match status" value="1"/>
</dbReference>
<dbReference type="Gene3D" id="3.40.50.2000">
    <property type="entry name" value="Glycogen Phosphorylase B"/>
    <property type="match status" value="2"/>
</dbReference>
<evidence type="ECO:0000313" key="3">
    <source>
        <dbReference type="Proteomes" id="UP000256650"/>
    </source>
</evidence>
<dbReference type="PANTHER" id="PTHR12526:SF630">
    <property type="entry name" value="GLYCOSYLTRANSFERASE"/>
    <property type="match status" value="1"/>
</dbReference>
<comment type="caution">
    <text evidence="2">The sequence shown here is derived from an EMBL/GenBank/DDBJ whole genome shotgun (WGS) entry which is preliminary data.</text>
</comment>
<dbReference type="InterPro" id="IPR028098">
    <property type="entry name" value="Glyco_trans_4-like_N"/>
</dbReference>
<dbReference type="CDD" id="cd03811">
    <property type="entry name" value="GT4_GT28_WabH-like"/>
    <property type="match status" value="1"/>
</dbReference>
<protein>
    <submittedName>
        <fullName evidence="2">Glycosyltransferase</fullName>
    </submittedName>
</protein>
<gene>
    <name evidence="2" type="ORF">CQA43_06585</name>
</gene>
<dbReference type="Proteomes" id="UP000256650">
    <property type="component" value="Unassembled WGS sequence"/>
</dbReference>
<dbReference type="GeneID" id="82535954"/>
<keyword evidence="2" id="KW-0808">Transferase</keyword>
<name>A0A3D8IBR0_9HELI</name>
<sequence length="384" mass="43435">MKLVILLYSLGAGGAERITSLLLENLAKEYTITLVLLEDIQHYPLNVQKIILGRNRTTESGIKKLLKLPLLAFKYRKIIRDCEISLSLMTRPNYINILAGMLCKLTRKSPKILICERSYPSKQYGYSNLSSTINRKLITLLYNKADKISANSPQNLADLVENFGIAQKKITLLLNFFDLNKINAQSREDSTLKEQILSSKVRGRFAFVSIGRLDSGKNHRLLVDCMQYFKDKADLFIFGEGEKRNELEAQILSLGLESCVHLLGRTPNPYAPLSVADCFVFASNHEGFPNVLVESLALGIPLLTTDCAPKEILEPLGEFIDNQKHCEICKGGILVPLNDKEAFSEAMRFIYAQPHFFSPSNLQSQARKFAIESQLPHYKQWIFE</sequence>
<keyword evidence="3" id="KW-1185">Reference proteome</keyword>
<dbReference type="AlphaFoldDB" id="A0A3D8IBR0"/>
<evidence type="ECO:0000313" key="2">
    <source>
        <dbReference type="EMBL" id="RDU62560.1"/>
    </source>
</evidence>
<dbReference type="Pfam" id="PF13692">
    <property type="entry name" value="Glyco_trans_1_4"/>
    <property type="match status" value="1"/>
</dbReference>
<dbReference type="SUPFAM" id="SSF53756">
    <property type="entry name" value="UDP-Glycosyltransferase/glycogen phosphorylase"/>
    <property type="match status" value="1"/>
</dbReference>
<dbReference type="EMBL" id="NXLS01000006">
    <property type="protein sequence ID" value="RDU62560.1"/>
    <property type="molecule type" value="Genomic_DNA"/>
</dbReference>
<accession>A0A3D8IBR0</accession>
<dbReference type="GO" id="GO:0016757">
    <property type="term" value="F:glycosyltransferase activity"/>
    <property type="evidence" value="ECO:0007669"/>
    <property type="project" value="UniProtKB-ARBA"/>
</dbReference>
<evidence type="ECO:0000259" key="1">
    <source>
        <dbReference type="Pfam" id="PF13439"/>
    </source>
</evidence>
<feature type="domain" description="Glycosyltransferase subfamily 4-like N-terminal" evidence="1">
    <location>
        <begin position="13"/>
        <end position="180"/>
    </location>
</feature>
<proteinExistence type="predicted"/>
<dbReference type="OrthoDB" id="1522162at2"/>
<reference evidence="2 3" key="1">
    <citation type="submission" date="2018-04" db="EMBL/GenBank/DDBJ databases">
        <title>Novel Campyloabacter and Helicobacter Species and Strains.</title>
        <authorList>
            <person name="Mannion A.J."/>
            <person name="Shen Z."/>
            <person name="Fox J.G."/>
        </authorList>
    </citation>
    <scope>NUCLEOTIDE SEQUENCE [LARGE SCALE GENOMIC DNA]</scope>
    <source>
        <strain evidence="2 3">MIT 99-5101</strain>
    </source>
</reference>
<organism evidence="2 3">
    <name type="scientific">Helicobacter ganmani</name>
    <dbReference type="NCBI Taxonomy" id="60246"/>
    <lineage>
        <taxon>Bacteria</taxon>
        <taxon>Pseudomonadati</taxon>
        <taxon>Campylobacterota</taxon>
        <taxon>Epsilonproteobacteria</taxon>
        <taxon>Campylobacterales</taxon>
        <taxon>Helicobacteraceae</taxon>
        <taxon>Helicobacter</taxon>
    </lineage>
</organism>
<dbReference type="PANTHER" id="PTHR12526">
    <property type="entry name" value="GLYCOSYLTRANSFERASE"/>
    <property type="match status" value="1"/>
</dbReference>